<evidence type="ECO:0000313" key="2">
    <source>
        <dbReference type="Proteomes" id="UP000021369"/>
    </source>
</evidence>
<comment type="caution">
    <text evidence="1">The sequence shown here is derived from an EMBL/GenBank/DDBJ whole genome shotgun (WGS) entry which is preliminary data.</text>
</comment>
<dbReference type="EMBL" id="JEOB01000004">
    <property type="protein sequence ID" value="EXM38491.1"/>
    <property type="molecule type" value="Genomic_DNA"/>
</dbReference>
<name>A0A011VTE6_RUMAL</name>
<dbReference type="PATRIC" id="fig|1341156.4.peg.2512"/>
<dbReference type="OrthoDB" id="9796789at2"/>
<accession>A0A011VTE6</accession>
<organism evidence="1 2">
    <name type="scientific">Ruminococcus albus SY3</name>
    <dbReference type="NCBI Taxonomy" id="1341156"/>
    <lineage>
        <taxon>Bacteria</taxon>
        <taxon>Bacillati</taxon>
        <taxon>Bacillota</taxon>
        <taxon>Clostridia</taxon>
        <taxon>Eubacteriales</taxon>
        <taxon>Oscillospiraceae</taxon>
        <taxon>Ruminococcus</taxon>
    </lineage>
</organism>
<gene>
    <name evidence="1" type="ORF">RASY3_14230</name>
</gene>
<keyword evidence="2" id="KW-1185">Reference proteome</keyword>
<dbReference type="RefSeq" id="WP_037289255.1">
    <property type="nucleotide sequence ID" value="NZ_JEOB01000004.1"/>
</dbReference>
<dbReference type="AlphaFoldDB" id="A0A011VTE6"/>
<evidence type="ECO:0000313" key="1">
    <source>
        <dbReference type="EMBL" id="EXM38491.1"/>
    </source>
</evidence>
<dbReference type="Proteomes" id="UP000021369">
    <property type="component" value="Unassembled WGS sequence"/>
</dbReference>
<reference evidence="1 2" key="1">
    <citation type="submission" date="2013-06" db="EMBL/GenBank/DDBJ databases">
        <title>Rumen cellulosomics: divergent fiber-degrading strategies revealed by comparative genome-wide analysis of six Ruminococcal strains.</title>
        <authorList>
            <person name="Dassa B."/>
            <person name="Borovok I."/>
            <person name="Lamed R."/>
            <person name="Flint H."/>
            <person name="Yeoman C.J."/>
            <person name="White B."/>
            <person name="Bayer E.A."/>
        </authorList>
    </citation>
    <scope>NUCLEOTIDE SEQUENCE [LARGE SCALE GENOMIC DNA]</scope>
    <source>
        <strain evidence="1 2">SY3</strain>
    </source>
</reference>
<protein>
    <submittedName>
        <fullName evidence="1">Uncharacterized protein</fullName>
    </submittedName>
</protein>
<proteinExistence type="predicted"/>
<sequence length="428" mass="48795">MAEYYNLTDDRYNWLIQQPVVTHCFKCEILDHNERSYGEIIRDVSDDEYYTININNQQGMRRTCTLTMIDVDKKYLPNYNHPFWYNKKFKLYTGVHDYDKGNVYWFAQGVFICSNASAQRYMLTINGVDKFGFLDGTLNTHMIQETYKVEAGSSIGEVIRCTLMLDLGNGLPIDPILPLIDPSFEQIKTINDITLDPGTYLGEIFIQLASMLGADVYYDVNGRMVVRRIFNDDIPFFYIYKGAQWHFDDLKSGYIEPSTNYEMDGCNYIMVATDNTEGEVYSYTAINDNPHSPIAISHVGYRGNKDNPITYIPVGDTTDKEVMIDRCRQHAEYLLLQKTCMTLAVSFTAPLIPHLDVEEVITITDSYFGYDKSPFLIQSITISGIQAMQIAVVNVQWLPTDIEAPMAIEIEEDVEPEPDPDSGNGGGD</sequence>